<dbReference type="Proteomes" id="UP000304953">
    <property type="component" value="Unassembled WGS sequence"/>
</dbReference>
<keyword evidence="2" id="KW-1185">Reference proteome</keyword>
<evidence type="ECO:0000313" key="1">
    <source>
        <dbReference type="EMBL" id="TGY93707.1"/>
    </source>
</evidence>
<name>A0AC61RTL4_9FIRM</name>
<dbReference type="EMBL" id="SRYA01000038">
    <property type="protein sequence ID" value="TGY93707.1"/>
    <property type="molecule type" value="Genomic_DNA"/>
</dbReference>
<organism evidence="1 2">
    <name type="scientific">Petralouisia muris</name>
    <dbReference type="NCBI Taxonomy" id="3032872"/>
    <lineage>
        <taxon>Bacteria</taxon>
        <taxon>Bacillati</taxon>
        <taxon>Bacillota</taxon>
        <taxon>Clostridia</taxon>
        <taxon>Lachnospirales</taxon>
        <taxon>Lachnospiraceae</taxon>
        <taxon>Petralouisia</taxon>
    </lineage>
</organism>
<accession>A0AC61RTL4</accession>
<reference evidence="1" key="1">
    <citation type="submission" date="2019-04" db="EMBL/GenBank/DDBJ databases">
        <title>Microbes associate with the intestines of laboratory mice.</title>
        <authorList>
            <person name="Navarre W."/>
            <person name="Wong E."/>
            <person name="Huang K."/>
            <person name="Tropini C."/>
            <person name="Ng K."/>
            <person name="Yu B."/>
        </authorList>
    </citation>
    <scope>NUCLEOTIDE SEQUENCE</scope>
    <source>
        <strain evidence="1">NM01_1-7b</strain>
    </source>
</reference>
<sequence length="159" mass="18145">MRRKDREIKNTDEIFSVIKQCKTVHIAMVDDGKPYAVALNFGFDRTGDTLVLYLHSAMEGRKTDILKRNPNIYFQMDCSHGLVPGTPGNPCSFSWNYDSVMGCGQVTFLTESSQKEHALNRILQCAANTEETFEFPEQMLENVCVWQIASNDFTGKRHR</sequence>
<proteinExistence type="predicted"/>
<gene>
    <name evidence="1" type="ORF">E5329_17435</name>
</gene>
<evidence type="ECO:0000313" key="2">
    <source>
        <dbReference type="Proteomes" id="UP000304953"/>
    </source>
</evidence>
<protein>
    <submittedName>
        <fullName evidence="1">Pyridoxamine 5'-phosphate oxidase family protein</fullName>
    </submittedName>
</protein>
<comment type="caution">
    <text evidence="1">The sequence shown here is derived from an EMBL/GenBank/DDBJ whole genome shotgun (WGS) entry which is preliminary data.</text>
</comment>